<protein>
    <submittedName>
        <fullName evidence="1">PIG-L family deacetylase</fullName>
    </submittedName>
</protein>
<dbReference type="RefSeq" id="WP_279989839.1">
    <property type="nucleotide sequence ID" value="NZ_JAOBZK010000005.1"/>
</dbReference>
<evidence type="ECO:0000313" key="1">
    <source>
        <dbReference type="EMBL" id="MDH1177525.1"/>
    </source>
</evidence>
<sequence>MVSAQAHSWADEPSLPQSPLAVISPHLDDAILSCAGLLAARPGSTVVTVYTARAPTPNLLTDWDRRCGFANAAAAMECRLAEDREALRSVGATGMGLDFLDSQYTSTADEDAPLITERLFNLLMRLAPATVVMPLGLFHSDHVRVSDAALMIRDALPGVAWFGYEDVPYRQQQGVVQARLSQLQARGVTATPAHLAVDAAGKARAIGVYASQLMGLDSTALKLAVHETYWRLTGSARDAVCDGAWRDARL</sequence>
<dbReference type="Pfam" id="PF02585">
    <property type="entry name" value="PIG-L"/>
    <property type="match status" value="1"/>
</dbReference>
<dbReference type="InterPro" id="IPR024078">
    <property type="entry name" value="LmbE-like_dom_sf"/>
</dbReference>
<dbReference type="SUPFAM" id="SSF102588">
    <property type="entry name" value="LmbE-like"/>
    <property type="match status" value="1"/>
</dbReference>
<dbReference type="Gene3D" id="3.40.50.10320">
    <property type="entry name" value="LmbE-like"/>
    <property type="match status" value="1"/>
</dbReference>
<reference evidence="1 2" key="1">
    <citation type="submission" date="2022-09" db="EMBL/GenBank/DDBJ databases">
        <title>Intensive care unit water sources are persistently colonized with multi-drug resistant bacteria and are the site of extensive horizontal gene transfer of antibiotic resistance genes.</title>
        <authorList>
            <person name="Diorio-Toth L."/>
        </authorList>
    </citation>
    <scope>NUCLEOTIDE SEQUENCE [LARGE SCALE GENOMIC DNA]</scope>
    <source>
        <strain evidence="1 2">GD03967</strain>
    </source>
</reference>
<dbReference type="AlphaFoldDB" id="A0ABD4YQH7"/>
<organism evidence="1 2">
    <name type="scientific">Achromobacter mucicolens</name>
    <dbReference type="NCBI Taxonomy" id="1389922"/>
    <lineage>
        <taxon>Bacteria</taxon>
        <taxon>Pseudomonadati</taxon>
        <taxon>Pseudomonadota</taxon>
        <taxon>Betaproteobacteria</taxon>
        <taxon>Burkholderiales</taxon>
        <taxon>Alcaligenaceae</taxon>
        <taxon>Achromobacter</taxon>
    </lineage>
</organism>
<name>A0ABD4YQH7_9BURK</name>
<dbReference type="EMBL" id="JAOBZK010000005">
    <property type="protein sequence ID" value="MDH1177525.1"/>
    <property type="molecule type" value="Genomic_DNA"/>
</dbReference>
<comment type="caution">
    <text evidence="1">The sequence shown here is derived from an EMBL/GenBank/DDBJ whole genome shotgun (WGS) entry which is preliminary data.</text>
</comment>
<accession>A0ABD4YQH7</accession>
<proteinExistence type="predicted"/>
<dbReference type="InterPro" id="IPR003737">
    <property type="entry name" value="GlcNAc_PI_deacetylase-related"/>
</dbReference>
<gene>
    <name evidence="1" type="ORF">N5C72_05540</name>
</gene>
<dbReference type="Proteomes" id="UP001158644">
    <property type="component" value="Unassembled WGS sequence"/>
</dbReference>
<evidence type="ECO:0000313" key="2">
    <source>
        <dbReference type="Proteomes" id="UP001158644"/>
    </source>
</evidence>